<organism evidence="1 2">
    <name type="scientific">Xenorhabdus koppenhoeferi</name>
    <dbReference type="NCBI Taxonomy" id="351659"/>
    <lineage>
        <taxon>Bacteria</taxon>
        <taxon>Pseudomonadati</taxon>
        <taxon>Pseudomonadota</taxon>
        <taxon>Gammaproteobacteria</taxon>
        <taxon>Enterobacterales</taxon>
        <taxon>Morganellaceae</taxon>
        <taxon>Xenorhabdus</taxon>
    </lineage>
</organism>
<dbReference type="AlphaFoldDB" id="A0A1I7HM56"/>
<protein>
    <submittedName>
        <fullName evidence="1">Uncharacterized protein</fullName>
    </submittedName>
</protein>
<dbReference type="Proteomes" id="UP000242496">
    <property type="component" value="Unassembled WGS sequence"/>
</dbReference>
<proteinExistence type="predicted"/>
<dbReference type="EMBL" id="FPBJ01000015">
    <property type="protein sequence ID" value="SFU61834.1"/>
    <property type="molecule type" value="Genomic_DNA"/>
</dbReference>
<evidence type="ECO:0000313" key="1">
    <source>
        <dbReference type="EMBL" id="SFU61834.1"/>
    </source>
</evidence>
<sequence length="94" mass="10714">MNVIDGEEIKRSGHLVIQDEEYNRLKHQNKSHKHFITAYFILLERLPEENNYYNSSNGEQGKIGNYRLCNSHAQAPIVATLPTRTTSRLSGLSG</sequence>
<keyword evidence="2" id="KW-1185">Reference proteome</keyword>
<reference evidence="2" key="1">
    <citation type="submission" date="2016-10" db="EMBL/GenBank/DDBJ databases">
        <authorList>
            <person name="Varghese N."/>
            <person name="Submissions S."/>
        </authorList>
    </citation>
    <scope>NUCLEOTIDE SEQUENCE [LARGE SCALE GENOMIC DNA]</scope>
    <source>
        <strain evidence="2">DSM 18168</strain>
    </source>
</reference>
<name>A0A1I7HM56_9GAMM</name>
<accession>A0A1I7HM56</accession>
<evidence type="ECO:0000313" key="2">
    <source>
        <dbReference type="Proteomes" id="UP000242496"/>
    </source>
</evidence>
<gene>
    <name evidence="1" type="ORF">SAMN05421784_11536</name>
</gene>